<dbReference type="AlphaFoldDB" id="A0A6D2IPT8"/>
<accession>A0A6D2IPT8</accession>
<feature type="region of interest" description="Disordered" evidence="1">
    <location>
        <begin position="1"/>
        <end position="107"/>
    </location>
</feature>
<dbReference type="OrthoDB" id="1750933at2759"/>
<sequence>MVEGESSNAREKGLRCKPIWRDDQRMEESDAEDIESEQGEFEIGVNLVQEEGNGSPNEEGVRTESEEEGEEVNQLVDEDDKRGTKMSQWKRLRQSKRRMSSPCTKSTTMLSSPWTLWRPSTHMMTHEGPWIFEDVELVLKNMQLGKFFSHRMESYKELTCEFLASMKHHEFDELDRAELDQGWGYITFLAKGEKKMVTFRQLEILFGFTYGEGNHGTSRKRTPKVWAEEVLFLKVQGCPDQKSCA</sequence>
<keyword evidence="4" id="KW-1185">Reference proteome</keyword>
<reference evidence="3" key="1">
    <citation type="submission" date="2020-01" db="EMBL/GenBank/DDBJ databases">
        <authorList>
            <person name="Mishra B."/>
        </authorList>
    </citation>
    <scope>NUCLEOTIDE SEQUENCE [LARGE SCALE GENOMIC DNA]</scope>
</reference>
<proteinExistence type="predicted"/>
<dbReference type="Pfam" id="PF03078">
    <property type="entry name" value="ATHILA"/>
    <property type="match status" value="1"/>
</dbReference>
<evidence type="ECO:0000259" key="2">
    <source>
        <dbReference type="Pfam" id="PF03078"/>
    </source>
</evidence>
<name>A0A6D2IPT8_9BRAS</name>
<protein>
    <recommendedName>
        <fullName evidence="2">Arabidopsis retrotransposon Orf1 C-terminal domain-containing protein</fullName>
    </recommendedName>
</protein>
<organism evidence="3 4">
    <name type="scientific">Microthlaspi erraticum</name>
    <dbReference type="NCBI Taxonomy" id="1685480"/>
    <lineage>
        <taxon>Eukaryota</taxon>
        <taxon>Viridiplantae</taxon>
        <taxon>Streptophyta</taxon>
        <taxon>Embryophyta</taxon>
        <taxon>Tracheophyta</taxon>
        <taxon>Spermatophyta</taxon>
        <taxon>Magnoliopsida</taxon>
        <taxon>eudicotyledons</taxon>
        <taxon>Gunneridae</taxon>
        <taxon>Pentapetalae</taxon>
        <taxon>rosids</taxon>
        <taxon>malvids</taxon>
        <taxon>Brassicales</taxon>
        <taxon>Brassicaceae</taxon>
        <taxon>Coluteocarpeae</taxon>
        <taxon>Microthlaspi</taxon>
    </lineage>
</organism>
<gene>
    <name evidence="3" type="ORF">MERR_LOCUS15753</name>
</gene>
<evidence type="ECO:0000256" key="1">
    <source>
        <dbReference type="SAM" id="MobiDB-lite"/>
    </source>
</evidence>
<comment type="caution">
    <text evidence="3">The sequence shown here is derived from an EMBL/GenBank/DDBJ whole genome shotgun (WGS) entry which is preliminary data.</text>
</comment>
<dbReference type="EMBL" id="CACVBM020001069">
    <property type="protein sequence ID" value="CAA7028518.1"/>
    <property type="molecule type" value="Genomic_DNA"/>
</dbReference>
<feature type="compositionally biased region" description="Basic residues" evidence="1">
    <location>
        <begin position="88"/>
        <end position="99"/>
    </location>
</feature>
<evidence type="ECO:0000313" key="4">
    <source>
        <dbReference type="Proteomes" id="UP000467841"/>
    </source>
</evidence>
<feature type="domain" description="Arabidopsis retrotransposon Orf1 C-terminal" evidence="2">
    <location>
        <begin position="72"/>
        <end position="215"/>
    </location>
</feature>
<feature type="compositionally biased region" description="Basic and acidic residues" evidence="1">
    <location>
        <begin position="8"/>
        <end position="28"/>
    </location>
</feature>
<dbReference type="Proteomes" id="UP000467841">
    <property type="component" value="Unassembled WGS sequence"/>
</dbReference>
<feature type="compositionally biased region" description="Acidic residues" evidence="1">
    <location>
        <begin position="29"/>
        <end position="40"/>
    </location>
</feature>
<evidence type="ECO:0000313" key="3">
    <source>
        <dbReference type="EMBL" id="CAA7028518.1"/>
    </source>
</evidence>
<dbReference type="InterPro" id="IPR004312">
    <property type="entry name" value="ATHILA_Orf1_C"/>
</dbReference>